<accession>A0A1H1DPM7</accession>
<gene>
    <name evidence="4" type="ORF">SAMN05216231_2518</name>
</gene>
<reference evidence="4 5" key="1">
    <citation type="submission" date="2016-10" db="EMBL/GenBank/DDBJ databases">
        <authorList>
            <person name="de Groot N.N."/>
        </authorList>
    </citation>
    <scope>NUCLEOTIDE SEQUENCE [LARGE SCALE GENOMIC DNA]</scope>
    <source>
        <strain evidence="4 5">CGMCC 1.10449</strain>
    </source>
</reference>
<keyword evidence="2" id="KW-0812">Transmembrane</keyword>
<evidence type="ECO:0000256" key="2">
    <source>
        <dbReference type="SAM" id="Phobius"/>
    </source>
</evidence>
<dbReference type="STRING" id="553311.SAMN05216231_2518"/>
<dbReference type="EMBL" id="FNKD01000003">
    <property type="protein sequence ID" value="SDQ78501.1"/>
    <property type="molecule type" value="Genomic_DNA"/>
</dbReference>
<feature type="domain" description="DUF4349" evidence="3">
    <location>
        <begin position="109"/>
        <end position="323"/>
    </location>
</feature>
<feature type="transmembrane region" description="Helical" evidence="2">
    <location>
        <begin position="295"/>
        <end position="328"/>
    </location>
</feature>
<feature type="compositionally biased region" description="Acidic residues" evidence="1">
    <location>
        <begin position="85"/>
        <end position="97"/>
    </location>
</feature>
<evidence type="ECO:0000256" key="1">
    <source>
        <dbReference type="SAM" id="MobiDB-lite"/>
    </source>
</evidence>
<feature type="transmembrane region" description="Helical" evidence="2">
    <location>
        <begin position="32"/>
        <end position="48"/>
    </location>
</feature>
<evidence type="ECO:0000313" key="5">
    <source>
        <dbReference type="Proteomes" id="UP000199444"/>
    </source>
</evidence>
<proteinExistence type="predicted"/>
<protein>
    <recommendedName>
        <fullName evidence="3">DUF4349 domain-containing protein</fullName>
    </recommendedName>
</protein>
<keyword evidence="2" id="KW-0472">Membrane</keyword>
<sequence length="338" mass="37561">MIAPVSLKQICNFFHLNTVCVLKRKGVVRIRYIFRVIMIISISILITACSNEVGDSESSSDRANVNTEEKSSQENSSVSSGGDDAISEDGGSQEEDAASQNGEAGDVNRKIIYTANLSIEVKNYQQAINDIQNQVSNRGGYIVESNMHGGSEDGSTNGRITARIPQEQFREFVQLVEDGSSEVLESSISGQDVTEEYIDLESRLKSKRVVEKRLLSFMEKAEKTEDLLTISDDLAKTQGEIEEITGRMNYLQNKADLATVTIHIQEKNVTISSINEEDLNTWEKTKQQFMKSINVLISAFSSLVVFFIGNLPVLIILGAVGLAIFFIIKRRKRSSRED</sequence>
<dbReference type="Pfam" id="PF14257">
    <property type="entry name" value="DUF4349"/>
    <property type="match status" value="1"/>
</dbReference>
<evidence type="ECO:0000313" key="4">
    <source>
        <dbReference type="EMBL" id="SDQ78501.1"/>
    </source>
</evidence>
<organism evidence="4 5">
    <name type="scientific">Virgibacillus salinus</name>
    <dbReference type="NCBI Taxonomy" id="553311"/>
    <lineage>
        <taxon>Bacteria</taxon>
        <taxon>Bacillati</taxon>
        <taxon>Bacillota</taxon>
        <taxon>Bacilli</taxon>
        <taxon>Bacillales</taxon>
        <taxon>Bacillaceae</taxon>
        <taxon>Virgibacillus</taxon>
    </lineage>
</organism>
<evidence type="ECO:0000259" key="3">
    <source>
        <dbReference type="Pfam" id="PF14257"/>
    </source>
</evidence>
<dbReference type="InterPro" id="IPR025645">
    <property type="entry name" value="DUF4349"/>
</dbReference>
<dbReference type="AlphaFoldDB" id="A0A1H1DPM7"/>
<keyword evidence="5" id="KW-1185">Reference proteome</keyword>
<feature type="region of interest" description="Disordered" evidence="1">
    <location>
        <begin position="55"/>
        <end position="103"/>
    </location>
</feature>
<keyword evidence="2" id="KW-1133">Transmembrane helix</keyword>
<name>A0A1H1DPM7_9BACI</name>
<dbReference type="Proteomes" id="UP000199444">
    <property type="component" value="Unassembled WGS sequence"/>
</dbReference>